<keyword evidence="10 17" id="KW-0418">Kinase</keyword>
<evidence type="ECO:0000256" key="5">
    <source>
        <dbReference type="ARBA" id="ARBA00017322"/>
    </source>
</evidence>
<dbReference type="InterPro" id="IPR050482">
    <property type="entry name" value="Sensor_HK_TwoCompSys"/>
</dbReference>
<dbReference type="KEGG" id="tra:Trad_1491"/>
<dbReference type="InterPro" id="IPR029016">
    <property type="entry name" value="GAF-like_dom_sf"/>
</dbReference>
<dbReference type="eggNOG" id="COG2203">
    <property type="taxonomic scope" value="Bacteria"/>
</dbReference>
<dbReference type="PANTHER" id="PTHR24421:SF61">
    <property type="entry name" value="OXYGEN SENSOR HISTIDINE KINASE NREB"/>
    <property type="match status" value="1"/>
</dbReference>
<dbReference type="GO" id="GO:0051539">
    <property type="term" value="F:4 iron, 4 sulfur cluster binding"/>
    <property type="evidence" value="ECO:0007669"/>
    <property type="project" value="UniProtKB-KW"/>
</dbReference>
<dbReference type="CDD" id="cd00130">
    <property type="entry name" value="PAS"/>
    <property type="match status" value="1"/>
</dbReference>
<dbReference type="STRING" id="649638.Trad_1491"/>
<dbReference type="Gene3D" id="1.20.5.1930">
    <property type="match status" value="1"/>
</dbReference>
<dbReference type="SMART" id="SM00091">
    <property type="entry name" value="PAS"/>
    <property type="match status" value="1"/>
</dbReference>
<evidence type="ECO:0000256" key="7">
    <source>
        <dbReference type="ARBA" id="ARBA00022490"/>
    </source>
</evidence>
<evidence type="ECO:0000256" key="15">
    <source>
        <dbReference type="ARBA" id="ARBA00030800"/>
    </source>
</evidence>
<accession>D7CXL0</accession>
<sequence length="508" mass="54116">MSETLKTPFEKLGAEMLARMFEVAAHGLALLDADGRFLHINARGCAILGRPYEALRASTLLGCVSAATRIEAQRWFASSLRGGAETRDLEVAHPCGSRTRVVSCFCVPVTLEDETAGLLALHDVTESRRAEREAHTLSRVASSLGAGASVYEASSAIARWVVKTSGAAAAAVVLFQGDLSRGYVTGSYGLPRGFGAACRAGLAAGRPPLTGRAILAGEGASVVRGARAAHLADPAFAELRPALQGAPWDTLVSVPLRLRAQTLGVLLAYFPEGYEVESERDFLGRLAGQCVLAIENARLLADAQDSAALEERQRLARELHDSVSQALYGIALGSKSALSLLKTHPERVEERLQYVLAMAEAAMSEMRALIFELRPEMLEAEGLGGALTKLAAAAQARHHLEATCHVSGEPPLPMKHKSALYRVAQEALHNVVKHARSRRVSLSLSTENGVVRLEVCDDGVGFDPTARFSGRLGLSSMRERVEALQGTLEIASAPGRGTRLLATLPLPE</sequence>
<keyword evidence="6" id="KW-0004">4Fe-4S</keyword>
<keyword evidence="18" id="KW-1185">Reference proteome</keyword>
<dbReference type="InterPro" id="IPR000014">
    <property type="entry name" value="PAS"/>
</dbReference>
<dbReference type="PANTHER" id="PTHR24421">
    <property type="entry name" value="NITRATE/NITRITE SENSOR PROTEIN NARX-RELATED"/>
    <property type="match status" value="1"/>
</dbReference>
<dbReference type="EMBL" id="CP002049">
    <property type="protein sequence ID" value="ADI14612.1"/>
    <property type="molecule type" value="Genomic_DNA"/>
</dbReference>
<name>D7CXL0_TRURR</name>
<dbReference type="Proteomes" id="UP000000379">
    <property type="component" value="Chromosome"/>
</dbReference>
<evidence type="ECO:0000256" key="14">
    <source>
        <dbReference type="ARBA" id="ARBA00024827"/>
    </source>
</evidence>
<evidence type="ECO:0000313" key="17">
    <source>
        <dbReference type="EMBL" id="ADI14612.1"/>
    </source>
</evidence>
<dbReference type="InterPro" id="IPR004358">
    <property type="entry name" value="Sig_transdc_His_kin-like_C"/>
</dbReference>
<organism evidence="17 18">
    <name type="scientific">Truepera radiovictrix (strain DSM 17093 / CIP 108686 / LMG 22925 / RQ-24)</name>
    <dbReference type="NCBI Taxonomy" id="649638"/>
    <lineage>
        <taxon>Bacteria</taxon>
        <taxon>Thermotogati</taxon>
        <taxon>Deinococcota</taxon>
        <taxon>Deinococci</taxon>
        <taxon>Trueperales</taxon>
        <taxon>Trueperaceae</taxon>
        <taxon>Truepera</taxon>
    </lineage>
</organism>
<dbReference type="SUPFAM" id="SSF55874">
    <property type="entry name" value="ATPase domain of HSP90 chaperone/DNA topoisomerase II/histidine kinase"/>
    <property type="match status" value="1"/>
</dbReference>
<dbReference type="Gene3D" id="3.30.565.10">
    <property type="entry name" value="Histidine kinase-like ATPase, C-terminal domain"/>
    <property type="match status" value="1"/>
</dbReference>
<comment type="function">
    <text evidence="14">Member of the two-component regulatory system NreB/NreC involved in the control of dissimilatory nitrate/nitrite reduction in response to oxygen. NreB functions as a direct oxygen sensor histidine kinase which is autophosphorylated, in the absence of oxygen, probably at the conserved histidine residue, and transfers its phosphate group probably to a conserved aspartate residue of NreC. NreB/NreC activates the expression of the nitrate (narGHJI) and nitrite (nir) reductase operons, as well as the putative nitrate transporter gene narT.</text>
</comment>
<feature type="domain" description="Histidine kinase" evidence="16">
    <location>
        <begin position="329"/>
        <end position="508"/>
    </location>
</feature>
<dbReference type="InterPro" id="IPR005467">
    <property type="entry name" value="His_kinase_dom"/>
</dbReference>
<evidence type="ECO:0000256" key="2">
    <source>
        <dbReference type="ARBA" id="ARBA00001966"/>
    </source>
</evidence>
<dbReference type="EC" id="2.7.13.3" evidence="4"/>
<dbReference type="AlphaFoldDB" id="D7CXL0"/>
<keyword evidence="11" id="KW-0408">Iron</keyword>
<comment type="cofactor">
    <cofactor evidence="2">
        <name>[4Fe-4S] cluster</name>
        <dbReference type="ChEBI" id="CHEBI:49883"/>
    </cofactor>
</comment>
<dbReference type="InterPro" id="IPR013656">
    <property type="entry name" value="PAS_4"/>
</dbReference>
<dbReference type="Gene3D" id="3.30.450.40">
    <property type="match status" value="1"/>
</dbReference>
<dbReference type="GO" id="GO:0000155">
    <property type="term" value="F:phosphorelay sensor kinase activity"/>
    <property type="evidence" value="ECO:0007669"/>
    <property type="project" value="InterPro"/>
</dbReference>
<evidence type="ECO:0000256" key="10">
    <source>
        <dbReference type="ARBA" id="ARBA00022777"/>
    </source>
</evidence>
<evidence type="ECO:0000256" key="8">
    <source>
        <dbReference type="ARBA" id="ARBA00022679"/>
    </source>
</evidence>
<evidence type="ECO:0000256" key="13">
    <source>
        <dbReference type="ARBA" id="ARBA00023014"/>
    </source>
</evidence>
<keyword evidence="12" id="KW-0902">Two-component regulatory system</keyword>
<dbReference type="SUPFAM" id="SSF55785">
    <property type="entry name" value="PYP-like sensor domain (PAS domain)"/>
    <property type="match status" value="1"/>
</dbReference>
<comment type="catalytic activity">
    <reaction evidence="1">
        <text>ATP + protein L-histidine = ADP + protein N-phospho-L-histidine.</text>
        <dbReference type="EC" id="2.7.13.3"/>
    </reaction>
</comment>
<dbReference type="PRINTS" id="PR00344">
    <property type="entry name" value="BCTRLSENSOR"/>
</dbReference>
<dbReference type="CDD" id="cd16917">
    <property type="entry name" value="HATPase_UhpB-NarQ-NarX-like"/>
    <property type="match status" value="1"/>
</dbReference>
<evidence type="ECO:0000256" key="11">
    <source>
        <dbReference type="ARBA" id="ARBA00023004"/>
    </source>
</evidence>
<dbReference type="GO" id="GO:0046872">
    <property type="term" value="F:metal ion binding"/>
    <property type="evidence" value="ECO:0007669"/>
    <property type="project" value="UniProtKB-KW"/>
</dbReference>
<dbReference type="Gene3D" id="3.30.450.20">
    <property type="entry name" value="PAS domain"/>
    <property type="match status" value="1"/>
</dbReference>
<evidence type="ECO:0000256" key="9">
    <source>
        <dbReference type="ARBA" id="ARBA00022723"/>
    </source>
</evidence>
<dbReference type="PROSITE" id="PS50109">
    <property type="entry name" value="HIS_KIN"/>
    <property type="match status" value="1"/>
</dbReference>
<dbReference type="InterPro" id="IPR035965">
    <property type="entry name" value="PAS-like_dom_sf"/>
</dbReference>
<dbReference type="SUPFAM" id="SSF55781">
    <property type="entry name" value="GAF domain-like"/>
    <property type="match status" value="1"/>
</dbReference>
<reference evidence="18" key="1">
    <citation type="submission" date="2010-05" db="EMBL/GenBank/DDBJ databases">
        <title>The complete genome of Truepera radiovictris DSM 17093.</title>
        <authorList>
            <consortium name="US DOE Joint Genome Institute (JGI-PGF)"/>
            <person name="Lucas S."/>
            <person name="Copeland A."/>
            <person name="Lapidus A."/>
            <person name="Glavina del Rio T."/>
            <person name="Dalin E."/>
            <person name="Tice H."/>
            <person name="Bruce D."/>
            <person name="Goodwin L."/>
            <person name="Pitluck S."/>
            <person name="Kyrpides N."/>
            <person name="Mavromatis K."/>
            <person name="Ovchinnikova G."/>
            <person name="Munk A.C."/>
            <person name="Detter J.C."/>
            <person name="Han C."/>
            <person name="Tapia R."/>
            <person name="Land M."/>
            <person name="Hauser L."/>
            <person name="Markowitz V."/>
            <person name="Cheng J.-F."/>
            <person name="Hugenholtz P."/>
            <person name="Woyke T."/>
            <person name="Wu D."/>
            <person name="Tindall B."/>
            <person name="Pomrenke H.G."/>
            <person name="Brambilla E."/>
            <person name="Klenk H.-P."/>
            <person name="Eisen J.A."/>
        </authorList>
    </citation>
    <scope>NUCLEOTIDE SEQUENCE [LARGE SCALE GENOMIC DNA]</scope>
    <source>
        <strain evidence="18">DSM 17093 / CIP 108686 / LMG 22925 / RQ-24</strain>
    </source>
</reference>
<keyword evidence="9" id="KW-0479">Metal-binding</keyword>
<dbReference type="RefSeq" id="WP_013177980.1">
    <property type="nucleotide sequence ID" value="NC_014221.1"/>
</dbReference>
<evidence type="ECO:0000256" key="6">
    <source>
        <dbReference type="ARBA" id="ARBA00022485"/>
    </source>
</evidence>
<keyword evidence="8" id="KW-0808">Transferase</keyword>
<evidence type="ECO:0000259" key="16">
    <source>
        <dbReference type="PROSITE" id="PS50109"/>
    </source>
</evidence>
<comment type="subcellular location">
    <subcellularLocation>
        <location evidence="3">Cytoplasm</location>
    </subcellularLocation>
</comment>
<proteinExistence type="predicted"/>
<evidence type="ECO:0000313" key="18">
    <source>
        <dbReference type="Proteomes" id="UP000000379"/>
    </source>
</evidence>
<dbReference type="eggNOG" id="COG4585">
    <property type="taxonomic scope" value="Bacteria"/>
</dbReference>
<dbReference type="InterPro" id="IPR003594">
    <property type="entry name" value="HATPase_dom"/>
</dbReference>
<dbReference type="GO" id="GO:0005737">
    <property type="term" value="C:cytoplasm"/>
    <property type="evidence" value="ECO:0007669"/>
    <property type="project" value="UniProtKB-SubCell"/>
</dbReference>
<evidence type="ECO:0000256" key="1">
    <source>
        <dbReference type="ARBA" id="ARBA00000085"/>
    </source>
</evidence>
<dbReference type="Pfam" id="PF02518">
    <property type="entry name" value="HATPase_c"/>
    <property type="match status" value="1"/>
</dbReference>
<dbReference type="InterPro" id="IPR011712">
    <property type="entry name" value="Sig_transdc_His_kin_sub3_dim/P"/>
</dbReference>
<dbReference type="InterPro" id="IPR003018">
    <property type="entry name" value="GAF"/>
</dbReference>
<dbReference type="GO" id="GO:0046983">
    <property type="term" value="F:protein dimerization activity"/>
    <property type="evidence" value="ECO:0007669"/>
    <property type="project" value="InterPro"/>
</dbReference>
<dbReference type="Pfam" id="PF08448">
    <property type="entry name" value="PAS_4"/>
    <property type="match status" value="1"/>
</dbReference>
<reference evidence="17 18" key="2">
    <citation type="journal article" date="2011" name="Stand. Genomic Sci.">
        <title>Complete genome sequence of Truepera radiovictrix type strain (RQ-24).</title>
        <authorList>
            <person name="Ivanova N."/>
            <person name="Rohde C."/>
            <person name="Munk C."/>
            <person name="Nolan M."/>
            <person name="Lucas S."/>
            <person name="Del Rio T.G."/>
            <person name="Tice H."/>
            <person name="Deshpande S."/>
            <person name="Cheng J.F."/>
            <person name="Tapia R."/>
            <person name="Han C."/>
            <person name="Goodwin L."/>
            <person name="Pitluck S."/>
            <person name="Liolios K."/>
            <person name="Mavromatis K."/>
            <person name="Mikhailova N."/>
            <person name="Pati A."/>
            <person name="Chen A."/>
            <person name="Palaniappan K."/>
            <person name="Land M."/>
            <person name="Hauser L."/>
            <person name="Chang Y.J."/>
            <person name="Jeffries C.D."/>
            <person name="Brambilla E."/>
            <person name="Rohde M."/>
            <person name="Goker M."/>
            <person name="Tindall B.J."/>
            <person name="Woyke T."/>
            <person name="Bristow J."/>
            <person name="Eisen J.A."/>
            <person name="Markowitz V."/>
            <person name="Hugenholtz P."/>
            <person name="Kyrpides N.C."/>
            <person name="Klenk H.P."/>
            <person name="Lapidus A."/>
        </authorList>
    </citation>
    <scope>NUCLEOTIDE SEQUENCE [LARGE SCALE GENOMIC DNA]</scope>
    <source>
        <strain evidence="18">DSM 17093 / CIP 108686 / LMG 22925 / RQ-24</strain>
    </source>
</reference>
<dbReference type="GO" id="GO:0016020">
    <property type="term" value="C:membrane"/>
    <property type="evidence" value="ECO:0007669"/>
    <property type="project" value="InterPro"/>
</dbReference>
<dbReference type="Pfam" id="PF13185">
    <property type="entry name" value="GAF_2"/>
    <property type="match status" value="1"/>
</dbReference>
<gene>
    <name evidence="17" type="ordered locus">Trad_1491</name>
</gene>
<keyword evidence="7" id="KW-0963">Cytoplasm</keyword>
<dbReference type="InterPro" id="IPR036890">
    <property type="entry name" value="HATPase_C_sf"/>
</dbReference>
<evidence type="ECO:0000256" key="3">
    <source>
        <dbReference type="ARBA" id="ARBA00004496"/>
    </source>
</evidence>
<dbReference type="SMART" id="SM00065">
    <property type="entry name" value="GAF"/>
    <property type="match status" value="1"/>
</dbReference>
<evidence type="ECO:0000256" key="4">
    <source>
        <dbReference type="ARBA" id="ARBA00012438"/>
    </source>
</evidence>
<dbReference type="Pfam" id="PF07730">
    <property type="entry name" value="HisKA_3"/>
    <property type="match status" value="1"/>
</dbReference>
<evidence type="ECO:0000256" key="12">
    <source>
        <dbReference type="ARBA" id="ARBA00023012"/>
    </source>
</evidence>
<keyword evidence="13" id="KW-0411">Iron-sulfur</keyword>
<dbReference type="HOGENOM" id="CLU_531912_0_0_0"/>
<dbReference type="OrthoDB" id="144293at2"/>
<dbReference type="SMART" id="SM00387">
    <property type="entry name" value="HATPase_c"/>
    <property type="match status" value="1"/>
</dbReference>
<protein>
    <recommendedName>
        <fullName evidence="5">Oxygen sensor histidine kinase NreB</fullName>
        <ecNumber evidence="4">2.7.13.3</ecNumber>
    </recommendedName>
    <alternativeName>
        <fullName evidence="15">Nitrogen regulation protein B</fullName>
    </alternativeName>
</protein>